<dbReference type="InterPro" id="IPR057601">
    <property type="entry name" value="Oar-like_b-barrel"/>
</dbReference>
<evidence type="ECO:0000256" key="2">
    <source>
        <dbReference type="ARBA" id="ARBA00022448"/>
    </source>
</evidence>
<evidence type="ECO:0000313" key="9">
    <source>
        <dbReference type="EMBL" id="SDF92502.1"/>
    </source>
</evidence>
<dbReference type="Pfam" id="PF25183">
    <property type="entry name" value="OMP_b-brl_4"/>
    <property type="match status" value="1"/>
</dbReference>
<keyword evidence="6" id="KW-0998">Cell outer membrane</keyword>
<accession>A0A1G7Q1Q7</accession>
<keyword evidence="9" id="KW-0378">Hydrolase</keyword>
<dbReference type="PANTHER" id="PTHR30069:SF46">
    <property type="entry name" value="OAR PROTEIN"/>
    <property type="match status" value="1"/>
</dbReference>
<feature type="chain" id="PRO_5009242344" evidence="7">
    <location>
        <begin position="26"/>
        <end position="1126"/>
    </location>
</feature>
<dbReference type="RefSeq" id="WP_231966611.1">
    <property type="nucleotide sequence ID" value="NZ_LT629690.1"/>
</dbReference>
<keyword evidence="2" id="KW-0813">Transport</keyword>
<organism evidence="9 10">
    <name type="scientific">Terriglobus roseus</name>
    <dbReference type="NCBI Taxonomy" id="392734"/>
    <lineage>
        <taxon>Bacteria</taxon>
        <taxon>Pseudomonadati</taxon>
        <taxon>Acidobacteriota</taxon>
        <taxon>Terriglobia</taxon>
        <taxon>Terriglobales</taxon>
        <taxon>Acidobacteriaceae</taxon>
        <taxon>Terriglobus</taxon>
    </lineage>
</organism>
<name>A0A1G7Q1Q7_9BACT</name>
<sequence length="1126" mass="120113">MQMNPLRSLALAAVLMSGTVIGAFAQSAVDGAVGGIIHDPSGAVVPGAEITVTNNGTSAAQTVKADDQGYFRAIHLQPGTYTVEVTSAGFGAYKSTAVVVQVGLLTNVDASLAAAGTSTEVTVTSEVPAINTTSPDFNSVIEQHVLQNLPVNNYRWSSYAALTPGVVSNSDGFGLLSFRGQSVLQNNITIDGADDNQAFFAEERGRTRAGYSTAQSAVQEFQVNTSNYTVEYGRAVGGVVNSVTKSGTNQFHGELYFRDRDAGWGSKSPTTQLTTVTSSGPVTNVIKPKDWRKQFGGAVSGPIIKDKLFFLLAIDKFKRNFPGTGVASSPATFFATPDAALPTGKTCNGTGTAAPSAADASNCTLALNYLGSYTQYANAVPLYNSGLTALNTMLGPVPRTGDQNIFFPKIDWQINGRNHATFEVNRLNWASPAGIQTQATNTYGTRSFGDDFVKLTFGVAKLDTTITSNLVNEVRYQYGRDFEYEFAQTPATSYEQNYINRARGGSYTNPFGLPPNVFITNGFNFGTQTFLQRQRYPDERRWQVADTANWTHGSHNVKFGMDYLHTYDLSQNLRSQFGSYSYSTVGQYLGDWYNGQSTDPTVYNKAKNYSSYQQAFGPTAFDFVTHDIGIFAQDEWKATPNLSITYGLRYELQLFPQPYAGLPVTGGSFGTNAIAQTGVMPSDKNNIAPRVGFAWDPFGDGKTSVRGGFGLFFGRTINSTIYSALTSTGNATQINGVPASQLTFNYTSTQSGAPSYPAVISSVGSAGAAPASTYFAKGFQNPYSEQFDLSIQRTIGWRTTIGASYIGALGRSMPNFVDANLPTPTTTVTYTVADTTGKGPLPNGSKVTTRFYAKGATGTVAAGVNGPNAYASSQRPNPVFGAVTAIVSNASSSYHGVVLEAKHQLTNGLSFSVNYTYSHALDNGVNGTTFTSANAYTDPLNPSADYGNSDNNVPQRLVMYAVYQTPKFVHGPLGLLTNAWEISPSFAAQSGLPYSLASSGTPTTALGDNGSSLSAIGGGINGSNGAFRIANIGRNTYKLPRTMVADLRLSKRFVIHEGMDVELLGESFNIANHYNITGVTTTGYTIATSATANTLTYSSAFGTRTSVNSNLAYSPRQIQLGAKFHF</sequence>
<keyword evidence="3" id="KW-1134">Transmembrane beta strand</keyword>
<dbReference type="GO" id="GO:0009279">
    <property type="term" value="C:cell outer membrane"/>
    <property type="evidence" value="ECO:0007669"/>
    <property type="project" value="UniProtKB-SubCell"/>
</dbReference>
<feature type="domain" description="TonB-dependent transporter Oar-like beta-barrel" evidence="8">
    <location>
        <begin position="243"/>
        <end position="1119"/>
    </location>
</feature>
<keyword evidence="9" id="KW-0121">Carboxypeptidase</keyword>
<dbReference type="SUPFAM" id="SSF49464">
    <property type="entry name" value="Carboxypeptidase regulatory domain-like"/>
    <property type="match status" value="1"/>
</dbReference>
<gene>
    <name evidence="9" type="ORF">SAMN05444167_3714</name>
</gene>
<keyword evidence="10" id="KW-1185">Reference proteome</keyword>
<keyword evidence="9" id="KW-0645">Protease</keyword>
<dbReference type="GO" id="GO:0015344">
    <property type="term" value="F:siderophore uptake transmembrane transporter activity"/>
    <property type="evidence" value="ECO:0007669"/>
    <property type="project" value="TreeGrafter"/>
</dbReference>
<evidence type="ECO:0000256" key="7">
    <source>
        <dbReference type="SAM" id="SignalP"/>
    </source>
</evidence>
<proteinExistence type="predicted"/>
<evidence type="ECO:0000256" key="4">
    <source>
        <dbReference type="ARBA" id="ARBA00022692"/>
    </source>
</evidence>
<dbReference type="Gene3D" id="2.60.40.1120">
    <property type="entry name" value="Carboxypeptidase-like, regulatory domain"/>
    <property type="match status" value="1"/>
</dbReference>
<evidence type="ECO:0000256" key="3">
    <source>
        <dbReference type="ARBA" id="ARBA00022452"/>
    </source>
</evidence>
<keyword evidence="4" id="KW-0812">Transmembrane</keyword>
<dbReference type="GO" id="GO:0044718">
    <property type="term" value="P:siderophore transmembrane transport"/>
    <property type="evidence" value="ECO:0007669"/>
    <property type="project" value="TreeGrafter"/>
</dbReference>
<dbReference type="InterPro" id="IPR036942">
    <property type="entry name" value="Beta-barrel_TonB_sf"/>
</dbReference>
<feature type="signal peptide" evidence="7">
    <location>
        <begin position="1"/>
        <end position="25"/>
    </location>
</feature>
<dbReference type="InterPro" id="IPR039426">
    <property type="entry name" value="TonB-dep_rcpt-like"/>
</dbReference>
<evidence type="ECO:0000256" key="5">
    <source>
        <dbReference type="ARBA" id="ARBA00023136"/>
    </source>
</evidence>
<evidence type="ECO:0000256" key="1">
    <source>
        <dbReference type="ARBA" id="ARBA00004571"/>
    </source>
</evidence>
<dbReference type="Pfam" id="PF13620">
    <property type="entry name" value="CarboxypepD_reg"/>
    <property type="match status" value="1"/>
</dbReference>
<comment type="subcellular location">
    <subcellularLocation>
        <location evidence="1">Cell outer membrane</location>
        <topology evidence="1">Multi-pass membrane protein</topology>
    </subcellularLocation>
</comment>
<dbReference type="Gene3D" id="2.40.170.20">
    <property type="entry name" value="TonB-dependent receptor, beta-barrel domain"/>
    <property type="match status" value="1"/>
</dbReference>
<keyword evidence="5" id="KW-0472">Membrane</keyword>
<evidence type="ECO:0000313" key="10">
    <source>
        <dbReference type="Proteomes" id="UP000182427"/>
    </source>
</evidence>
<dbReference type="EMBL" id="LT629690">
    <property type="protein sequence ID" value="SDF92502.1"/>
    <property type="molecule type" value="Genomic_DNA"/>
</dbReference>
<keyword evidence="7" id="KW-0732">Signal</keyword>
<reference evidence="9 10" key="1">
    <citation type="submission" date="2016-10" db="EMBL/GenBank/DDBJ databases">
        <authorList>
            <person name="de Groot N.N."/>
        </authorList>
    </citation>
    <scope>NUCLEOTIDE SEQUENCE [LARGE SCALE GENOMIC DNA]</scope>
    <source>
        <strain evidence="9 10">GAS232</strain>
    </source>
</reference>
<dbReference type="InterPro" id="IPR008969">
    <property type="entry name" value="CarboxyPept-like_regulatory"/>
</dbReference>
<dbReference type="Proteomes" id="UP000182427">
    <property type="component" value="Chromosome I"/>
</dbReference>
<dbReference type="AlphaFoldDB" id="A0A1G7Q1Q7"/>
<dbReference type="GO" id="GO:0004180">
    <property type="term" value="F:carboxypeptidase activity"/>
    <property type="evidence" value="ECO:0007669"/>
    <property type="project" value="UniProtKB-KW"/>
</dbReference>
<dbReference type="PANTHER" id="PTHR30069">
    <property type="entry name" value="TONB-DEPENDENT OUTER MEMBRANE RECEPTOR"/>
    <property type="match status" value="1"/>
</dbReference>
<protein>
    <submittedName>
        <fullName evidence="9">Carboxypeptidase regulatory-like domain-containing protein</fullName>
    </submittedName>
</protein>
<dbReference type="SUPFAM" id="SSF56935">
    <property type="entry name" value="Porins"/>
    <property type="match status" value="1"/>
</dbReference>
<evidence type="ECO:0000259" key="8">
    <source>
        <dbReference type="Pfam" id="PF25183"/>
    </source>
</evidence>
<evidence type="ECO:0000256" key="6">
    <source>
        <dbReference type="ARBA" id="ARBA00023237"/>
    </source>
</evidence>